<dbReference type="EMBL" id="JAOANI010000028">
    <property type="protein sequence ID" value="MCT7360853.1"/>
    <property type="molecule type" value="Genomic_DNA"/>
</dbReference>
<dbReference type="InterPro" id="IPR052564">
    <property type="entry name" value="N-acetyltrans/Recomb-assoc"/>
</dbReference>
<dbReference type="Proteomes" id="UP001147830">
    <property type="component" value="Unassembled WGS sequence"/>
</dbReference>
<feature type="domain" description="N-acetyltransferase" evidence="1">
    <location>
        <begin position="1"/>
        <end position="148"/>
    </location>
</feature>
<reference evidence="2" key="2">
    <citation type="submission" date="2022-08" db="EMBL/GenBank/DDBJ databases">
        <authorList>
            <person name="Dong C."/>
        </authorList>
    </citation>
    <scope>NUCLEOTIDE SEQUENCE</scope>
    <source>
        <strain evidence="2">59MF3M-4</strain>
    </source>
</reference>
<keyword evidence="3" id="KW-1185">Reference proteome</keyword>
<dbReference type="CDD" id="cd04301">
    <property type="entry name" value="NAT_SF"/>
    <property type="match status" value="1"/>
</dbReference>
<sequence>MDILKVTRADSEAVKELISAVSEVDVLPLFSADGQLEYKNRVLPDIQTTMDENRFFAVKAVLGAELTGFATLRDGNYLTHLFVAKSAQGTGLGSRLLNTVLDSTSAKQISLRSSLNAADFYRRHGFTATGEEAEFNGIRFIPMMLIRD</sequence>
<comment type="caution">
    <text evidence="2">The sequence shown here is derived from an EMBL/GenBank/DDBJ whole genome shotgun (WGS) entry which is preliminary data.</text>
</comment>
<dbReference type="PROSITE" id="PS51186">
    <property type="entry name" value="GNAT"/>
    <property type="match status" value="1"/>
</dbReference>
<evidence type="ECO:0000313" key="2">
    <source>
        <dbReference type="EMBL" id="MCT7360853.1"/>
    </source>
</evidence>
<dbReference type="InterPro" id="IPR016181">
    <property type="entry name" value="Acyl_CoA_acyltransferase"/>
</dbReference>
<dbReference type="RefSeq" id="WP_260977673.1">
    <property type="nucleotide sequence ID" value="NZ_JAOANI010000028.1"/>
</dbReference>
<accession>A0A9X2WI99</accession>
<reference evidence="2" key="1">
    <citation type="journal article" date="2022" name="Front. Microbiol.">
        <title>Genome-based taxonomic rearrangement of Oceanobacter-related bacteria including the description of Thalassolituus hydrocarbonoclasticus sp. nov. and Thalassolituus pacificus sp. nov. and emended description of the genus Thalassolituus.</title>
        <authorList>
            <person name="Dong C."/>
            <person name="Wei L."/>
            <person name="Wang J."/>
            <person name="Lai Q."/>
            <person name="Huang Z."/>
            <person name="Shao Z."/>
        </authorList>
    </citation>
    <scope>NUCLEOTIDE SEQUENCE</scope>
    <source>
        <strain evidence="2">59MF3M-4</strain>
    </source>
</reference>
<dbReference type="PANTHER" id="PTHR43451:SF1">
    <property type="entry name" value="ACETYLTRANSFERASE"/>
    <property type="match status" value="1"/>
</dbReference>
<dbReference type="InterPro" id="IPR000182">
    <property type="entry name" value="GNAT_dom"/>
</dbReference>
<dbReference type="Gene3D" id="3.40.630.30">
    <property type="match status" value="1"/>
</dbReference>
<dbReference type="PANTHER" id="PTHR43451">
    <property type="entry name" value="ACETYLTRANSFERASE (GNAT) FAMILY PROTEIN"/>
    <property type="match status" value="1"/>
</dbReference>
<gene>
    <name evidence="2" type="ORF">NYR02_17665</name>
</gene>
<proteinExistence type="predicted"/>
<protein>
    <submittedName>
        <fullName evidence="2">GNAT family N-acetyltransferase</fullName>
    </submittedName>
</protein>
<organism evidence="2 3">
    <name type="scientific">Thalassolituus pacificus</name>
    <dbReference type="NCBI Taxonomy" id="2975440"/>
    <lineage>
        <taxon>Bacteria</taxon>
        <taxon>Pseudomonadati</taxon>
        <taxon>Pseudomonadota</taxon>
        <taxon>Gammaproteobacteria</taxon>
        <taxon>Oceanospirillales</taxon>
        <taxon>Oceanospirillaceae</taxon>
        <taxon>Thalassolituus</taxon>
    </lineage>
</organism>
<evidence type="ECO:0000259" key="1">
    <source>
        <dbReference type="PROSITE" id="PS51186"/>
    </source>
</evidence>
<dbReference type="Pfam" id="PF13673">
    <property type="entry name" value="Acetyltransf_10"/>
    <property type="match status" value="1"/>
</dbReference>
<evidence type="ECO:0000313" key="3">
    <source>
        <dbReference type="Proteomes" id="UP001147830"/>
    </source>
</evidence>
<dbReference type="SUPFAM" id="SSF55729">
    <property type="entry name" value="Acyl-CoA N-acyltransferases (Nat)"/>
    <property type="match status" value="1"/>
</dbReference>
<dbReference type="GO" id="GO:0016747">
    <property type="term" value="F:acyltransferase activity, transferring groups other than amino-acyl groups"/>
    <property type="evidence" value="ECO:0007669"/>
    <property type="project" value="InterPro"/>
</dbReference>
<name>A0A9X2WI99_9GAMM</name>
<dbReference type="AlphaFoldDB" id="A0A9X2WI99"/>